<evidence type="ECO:0000313" key="3">
    <source>
        <dbReference type="Proteomes" id="UP001597023"/>
    </source>
</evidence>
<dbReference type="Pfam" id="PF00480">
    <property type="entry name" value="ROK"/>
    <property type="match status" value="1"/>
</dbReference>
<organism evidence="2 3">
    <name type="scientific">Streptomyces flavalbus</name>
    <dbReference type="NCBI Taxonomy" id="2665155"/>
    <lineage>
        <taxon>Bacteria</taxon>
        <taxon>Bacillati</taxon>
        <taxon>Actinomycetota</taxon>
        <taxon>Actinomycetes</taxon>
        <taxon>Kitasatosporales</taxon>
        <taxon>Streptomycetaceae</taxon>
        <taxon>Streptomyces</taxon>
    </lineage>
</organism>
<accession>A0ABW2W3K0</accession>
<dbReference type="RefSeq" id="WP_381604476.1">
    <property type="nucleotide sequence ID" value="NZ_JBHTEB010000001.1"/>
</dbReference>
<dbReference type="InterPro" id="IPR000600">
    <property type="entry name" value="ROK"/>
</dbReference>
<evidence type="ECO:0000313" key="2">
    <source>
        <dbReference type="EMBL" id="MFD0312895.1"/>
    </source>
</evidence>
<comment type="caution">
    <text evidence="2">The sequence shown here is derived from an EMBL/GenBank/DDBJ whole genome shotgun (WGS) entry which is preliminary data.</text>
</comment>
<dbReference type="PANTHER" id="PTHR18964">
    <property type="entry name" value="ROK (REPRESSOR, ORF, KINASE) FAMILY"/>
    <property type="match status" value="1"/>
</dbReference>
<keyword evidence="3" id="KW-1185">Reference proteome</keyword>
<gene>
    <name evidence="2" type="ORF">ACFQZ6_01345</name>
</gene>
<dbReference type="SUPFAM" id="SSF53067">
    <property type="entry name" value="Actin-like ATPase domain"/>
    <property type="match status" value="1"/>
</dbReference>
<evidence type="ECO:0000256" key="1">
    <source>
        <dbReference type="ARBA" id="ARBA00006479"/>
    </source>
</evidence>
<protein>
    <submittedName>
        <fullName evidence="2">ROK family protein</fullName>
    </submittedName>
</protein>
<dbReference type="Proteomes" id="UP001597023">
    <property type="component" value="Unassembled WGS sequence"/>
</dbReference>
<dbReference type="PANTHER" id="PTHR18964:SF173">
    <property type="entry name" value="GLUCOKINASE"/>
    <property type="match status" value="1"/>
</dbReference>
<comment type="similarity">
    <text evidence="1">Belongs to the ROK (NagC/XylR) family.</text>
</comment>
<sequence length="405" mass="42806">MTDVRDFFDQFPATATRGVNRRKVFLAVAIKADTQVGIARRTLLSQATVSTAMKELDRAGLTQGTRAEGLGRGGKVGLAPVDEVGVGVHLGFNHVTVVARRLDKDFDEVAVRVNAEGVSRGWQRALPVVKELIVDAVEETGRRRHDVFSLGIAVPRMINPRTGAFTPPFLHPWRPGDDPAKDLQAFLGVPAMIDNDANLGALAEQTYGTREHAETVVYVKASTGVGAGIIVHNSVLRGGGGMAGEIGHLTVDPNGAVCQCGGRGCLETVIGAEPLIAQARAARHRTSAAAFEQLEDVIRAAREGDAVCMRVVHDAGRTLGRSLAQLCNLINPDLVVVGGQLAECDLLLEGCRETLHRFALPGAVAEGNGFALTRSELGTRAEAQGAFVLGLRGRENAPATGAVDD</sequence>
<proteinExistence type="inferred from homology"/>
<name>A0ABW2W3K0_9ACTN</name>
<dbReference type="Gene3D" id="3.30.420.40">
    <property type="match status" value="2"/>
</dbReference>
<reference evidence="3" key="1">
    <citation type="journal article" date="2019" name="Int. J. Syst. Evol. Microbiol.">
        <title>The Global Catalogue of Microorganisms (GCM) 10K type strain sequencing project: providing services to taxonomists for standard genome sequencing and annotation.</title>
        <authorList>
            <consortium name="The Broad Institute Genomics Platform"/>
            <consortium name="The Broad Institute Genome Sequencing Center for Infectious Disease"/>
            <person name="Wu L."/>
            <person name="Ma J."/>
        </authorList>
    </citation>
    <scope>NUCLEOTIDE SEQUENCE [LARGE SCALE GENOMIC DNA]</scope>
    <source>
        <strain evidence="3">CGMCC 4.7400</strain>
    </source>
</reference>
<dbReference type="EMBL" id="JBHTEB010000001">
    <property type="protein sequence ID" value="MFD0312895.1"/>
    <property type="molecule type" value="Genomic_DNA"/>
</dbReference>
<dbReference type="InterPro" id="IPR043129">
    <property type="entry name" value="ATPase_NBD"/>
</dbReference>